<dbReference type="PROSITE" id="PS51085">
    <property type="entry name" value="2FE2S_FER_2"/>
    <property type="match status" value="1"/>
</dbReference>
<dbReference type="InterPro" id="IPR009051">
    <property type="entry name" value="Helical_ferredxn"/>
</dbReference>
<dbReference type="SUPFAM" id="SSF46548">
    <property type="entry name" value="alpha-helical ferredoxin"/>
    <property type="match status" value="1"/>
</dbReference>
<dbReference type="CDD" id="cd00207">
    <property type="entry name" value="fer2"/>
    <property type="match status" value="1"/>
</dbReference>
<accession>K1U7E0</accession>
<feature type="domain" description="2Fe-2S ferredoxin-type" evidence="1">
    <location>
        <begin position="1"/>
        <end position="60"/>
    </location>
</feature>
<dbReference type="Pfam" id="PF13510">
    <property type="entry name" value="Fer2_4"/>
    <property type="match status" value="1"/>
</dbReference>
<sequence>MLRAAADNGIEIPNLCFDGRVELYGACGLCVVEAEGIPKLLRACSTKLNDGMIIHTESERILRARKTALELLLSDHDGDCKAPCTLACPANTDCQGYVGLIANGEYKEAVKLIKDKIPLPSSIGRICPHPCEKKCRRQFVDEPISIAGLKAFASDMDMASNDK</sequence>
<dbReference type="InterPro" id="IPR028261">
    <property type="entry name" value="DPD_II"/>
</dbReference>
<dbReference type="AlphaFoldDB" id="K1U7E0"/>
<dbReference type="SUPFAM" id="SSF54292">
    <property type="entry name" value="2Fe-2S ferredoxin-like"/>
    <property type="match status" value="1"/>
</dbReference>
<dbReference type="GO" id="GO:0051536">
    <property type="term" value="F:iron-sulfur cluster binding"/>
    <property type="evidence" value="ECO:0007669"/>
    <property type="project" value="InterPro"/>
</dbReference>
<reference evidence="2" key="1">
    <citation type="journal article" date="2013" name="Environ. Microbiol.">
        <title>Microbiota from the distal guts of lean and obese adolescents exhibit partial functional redundancy besides clear differences in community structure.</title>
        <authorList>
            <person name="Ferrer M."/>
            <person name="Ruiz A."/>
            <person name="Lanza F."/>
            <person name="Haange S.B."/>
            <person name="Oberbach A."/>
            <person name="Till H."/>
            <person name="Bargiela R."/>
            <person name="Campoy C."/>
            <person name="Segura M.T."/>
            <person name="Richter M."/>
            <person name="von Bergen M."/>
            <person name="Seifert J."/>
            <person name="Suarez A."/>
        </authorList>
    </citation>
    <scope>NUCLEOTIDE SEQUENCE</scope>
</reference>
<dbReference type="Gene3D" id="1.10.1060.10">
    <property type="entry name" value="Alpha-helical ferredoxin"/>
    <property type="match status" value="1"/>
</dbReference>
<dbReference type="EMBL" id="AJWY01006238">
    <property type="protein sequence ID" value="EKC67406.1"/>
    <property type="molecule type" value="Genomic_DNA"/>
</dbReference>
<evidence type="ECO:0000259" key="1">
    <source>
        <dbReference type="PROSITE" id="PS51085"/>
    </source>
</evidence>
<proteinExistence type="predicted"/>
<dbReference type="InterPro" id="IPR036010">
    <property type="entry name" value="2Fe-2S_ferredoxin-like_sf"/>
</dbReference>
<gene>
    <name evidence="2" type="ORF">LEA_09320</name>
</gene>
<name>K1U7E0_9ZZZZ</name>
<comment type="caution">
    <text evidence="2">The sequence shown here is derived from an EMBL/GenBank/DDBJ whole genome shotgun (WGS) entry which is preliminary data.</text>
</comment>
<protein>
    <submittedName>
        <fullName evidence="2">NAD-dependent formate dehydrogenase, alpha subunit</fullName>
    </submittedName>
</protein>
<evidence type="ECO:0000313" key="2">
    <source>
        <dbReference type="EMBL" id="EKC67406.1"/>
    </source>
</evidence>
<dbReference type="InterPro" id="IPR001041">
    <property type="entry name" value="2Fe-2S_ferredoxin-type"/>
</dbReference>
<feature type="non-terminal residue" evidence="2">
    <location>
        <position position="163"/>
    </location>
</feature>
<organism evidence="2">
    <name type="scientific">human gut metagenome</name>
    <dbReference type="NCBI Taxonomy" id="408170"/>
    <lineage>
        <taxon>unclassified sequences</taxon>
        <taxon>metagenomes</taxon>
        <taxon>organismal metagenomes</taxon>
    </lineage>
</organism>
<dbReference type="Pfam" id="PF14691">
    <property type="entry name" value="Fer4_20"/>
    <property type="match status" value="1"/>
</dbReference>